<evidence type="ECO:0000256" key="4">
    <source>
        <dbReference type="ARBA" id="ARBA00023277"/>
    </source>
</evidence>
<keyword evidence="2" id="KW-0479">Metal-binding</keyword>
<dbReference type="SUPFAM" id="SSF51338">
    <property type="entry name" value="Composite domain of metallo-dependent hydrolases"/>
    <property type="match status" value="1"/>
</dbReference>
<dbReference type="RefSeq" id="WP_305004112.1">
    <property type="nucleotide sequence ID" value="NZ_JAUQUB010000008.1"/>
</dbReference>
<comment type="caution">
    <text evidence="7">The sequence shown here is derived from an EMBL/GenBank/DDBJ whole genome shotgun (WGS) entry which is preliminary data.</text>
</comment>
<dbReference type="PANTHER" id="PTHR11113">
    <property type="entry name" value="N-ACETYLGLUCOSAMINE-6-PHOSPHATE DEACETYLASE"/>
    <property type="match status" value="1"/>
</dbReference>
<dbReference type="InterPro" id="IPR003764">
    <property type="entry name" value="GlcNAc_6-P_deAcase"/>
</dbReference>
<dbReference type="SUPFAM" id="SSF51556">
    <property type="entry name" value="Metallo-dependent hydrolases"/>
    <property type="match status" value="1"/>
</dbReference>
<evidence type="ECO:0000313" key="7">
    <source>
        <dbReference type="EMBL" id="MDO7883686.1"/>
    </source>
</evidence>
<evidence type="ECO:0000259" key="6">
    <source>
        <dbReference type="Pfam" id="PF01979"/>
    </source>
</evidence>
<dbReference type="InterPro" id="IPR011059">
    <property type="entry name" value="Metal-dep_hydrolase_composite"/>
</dbReference>
<reference evidence="7 8" key="1">
    <citation type="submission" date="2023-07" db="EMBL/GenBank/DDBJ databases">
        <title>Protaetiibacter sp. nov WY-16 isolated from soil.</title>
        <authorList>
            <person name="Liu B."/>
            <person name="Wan Y."/>
        </authorList>
    </citation>
    <scope>NUCLEOTIDE SEQUENCE [LARGE SCALE GENOMIC DNA]</scope>
    <source>
        <strain evidence="7 8">WY-16</strain>
    </source>
</reference>
<keyword evidence="3 5" id="KW-0378">Hydrolase</keyword>
<comment type="similarity">
    <text evidence="1 5">Belongs to the metallo-dependent hydrolases superfamily. NagA family.</text>
</comment>
<dbReference type="PIRSF" id="PIRSF038994">
    <property type="entry name" value="NagA"/>
    <property type="match status" value="1"/>
</dbReference>
<keyword evidence="4 5" id="KW-0119">Carbohydrate metabolism</keyword>
<evidence type="ECO:0000256" key="5">
    <source>
        <dbReference type="PIRNR" id="PIRNR038994"/>
    </source>
</evidence>
<dbReference type="InterPro" id="IPR032466">
    <property type="entry name" value="Metal_Hydrolase"/>
</dbReference>
<accession>A0ABT9BRP6</accession>
<feature type="domain" description="Amidohydrolase-related" evidence="6">
    <location>
        <begin position="51"/>
        <end position="361"/>
    </location>
</feature>
<dbReference type="InterPro" id="IPR006680">
    <property type="entry name" value="Amidohydro-rel"/>
</dbReference>
<dbReference type="Pfam" id="PF01979">
    <property type="entry name" value="Amidohydro_1"/>
    <property type="match status" value="1"/>
</dbReference>
<keyword evidence="8" id="KW-1185">Reference proteome</keyword>
<evidence type="ECO:0000256" key="1">
    <source>
        <dbReference type="ARBA" id="ARBA00010716"/>
    </source>
</evidence>
<dbReference type="Gene3D" id="2.30.40.10">
    <property type="entry name" value="Urease, subunit C, domain 1"/>
    <property type="match status" value="1"/>
</dbReference>
<name>A0ABT9BRP6_9MICO</name>
<proteinExistence type="inferred from homology"/>
<organism evidence="7 8">
    <name type="scientific">Antiquaquibacter soli</name>
    <dbReference type="NCBI Taxonomy" id="3064523"/>
    <lineage>
        <taxon>Bacteria</taxon>
        <taxon>Bacillati</taxon>
        <taxon>Actinomycetota</taxon>
        <taxon>Actinomycetes</taxon>
        <taxon>Micrococcales</taxon>
        <taxon>Microbacteriaceae</taxon>
        <taxon>Antiquaquibacter</taxon>
    </lineage>
</organism>
<dbReference type="Gene3D" id="3.20.20.140">
    <property type="entry name" value="Metal-dependent hydrolases"/>
    <property type="match status" value="1"/>
</dbReference>
<evidence type="ECO:0000256" key="3">
    <source>
        <dbReference type="ARBA" id="ARBA00022801"/>
    </source>
</evidence>
<protein>
    <submittedName>
        <fullName evidence="7">N-acetylglucosamine-6-phosphate deacetylase</fullName>
        <ecNumber evidence="7">3.5.1.25</ecNumber>
    </submittedName>
</protein>
<dbReference type="NCBIfam" id="TIGR00221">
    <property type="entry name" value="nagA"/>
    <property type="match status" value="1"/>
</dbReference>
<dbReference type="PANTHER" id="PTHR11113:SF14">
    <property type="entry name" value="N-ACETYLGLUCOSAMINE-6-PHOSPHATE DEACETYLASE"/>
    <property type="match status" value="1"/>
</dbReference>
<dbReference type="EC" id="3.5.1.25" evidence="7"/>
<dbReference type="Proteomes" id="UP001241072">
    <property type="component" value="Unassembled WGS sequence"/>
</dbReference>
<evidence type="ECO:0000256" key="2">
    <source>
        <dbReference type="ARBA" id="ARBA00022723"/>
    </source>
</evidence>
<dbReference type="GO" id="GO:0008448">
    <property type="term" value="F:N-acetylglucosamine-6-phosphate deacetylase activity"/>
    <property type="evidence" value="ECO:0007669"/>
    <property type="project" value="UniProtKB-EC"/>
</dbReference>
<gene>
    <name evidence="7" type="primary">nagA</name>
    <name evidence="7" type="ORF">Q5716_15745</name>
</gene>
<dbReference type="EMBL" id="JAUQUB010000008">
    <property type="protein sequence ID" value="MDO7883686.1"/>
    <property type="molecule type" value="Genomic_DNA"/>
</dbReference>
<sequence length="375" mass="38884">MSTVVHSARKLDADGQVDDFWMLVESGVIVATGTGAHPVADELVDAGGQWLTPGFLDLHGHGGGGHAFDNGADEVAAALATHRAHGTTRSVISLVANPLASLGESLEAVAELAAADPLVLGSHLEGPFLAAERRGAHNLEFLRDPDPLEVEELITAARGTLRQITLAPELPNAGEAIDVLVEAGVVVAVGHTEASFEQTRAAFDRGARLVTHAFNAMPGIHHRSPGPVVAAFEDERVVLELVLDGVHVHPDVAALAFTAAPGRIALVTDAMAAAGSVDGDYRLGSLNVTVREGLAVLSGTDTIAGSTLTQDAALRCAVRTGIPPAAAVEALTRTPARVLGLEKRFGMLVPGFAADAVLLDHEWHVSAVYADGRRL</sequence>
<evidence type="ECO:0000313" key="8">
    <source>
        <dbReference type="Proteomes" id="UP001241072"/>
    </source>
</evidence>